<sequence length="222" mass="25226">MLMLTCGKSDVSQPNRGYQNRPVNLQPTYKQIKSRFFTQKKHCIRCVCFVTSAESSFIVRSIAVFASTVWYKMADQGDENIARPEGAEGGRSSNDEIEYELVAEEEVIDTAWESAEVYPKREFPRVGFGGRGGQHPEVPPPRVYLTDRPTSASPSRGVQTGERPQEQLAGQMPQRQEQGGQAAAATREQQQQERSPRKRRISERLQQIRRRLSRDESPAKRK</sequence>
<evidence type="ECO:0000313" key="3">
    <source>
        <dbReference type="Proteomes" id="UP000499080"/>
    </source>
</evidence>
<feature type="compositionally biased region" description="Polar residues" evidence="1">
    <location>
        <begin position="10"/>
        <end position="23"/>
    </location>
</feature>
<evidence type="ECO:0000313" key="2">
    <source>
        <dbReference type="EMBL" id="GBM40025.1"/>
    </source>
</evidence>
<dbReference type="EMBL" id="BGPR01000914">
    <property type="protein sequence ID" value="GBM40025.1"/>
    <property type="molecule type" value="Genomic_DNA"/>
</dbReference>
<feature type="region of interest" description="Disordered" evidence="1">
    <location>
        <begin position="1"/>
        <end position="23"/>
    </location>
</feature>
<feature type="compositionally biased region" description="Basic and acidic residues" evidence="1">
    <location>
        <begin position="213"/>
        <end position="222"/>
    </location>
</feature>
<feature type="compositionally biased region" description="Polar residues" evidence="1">
    <location>
        <begin position="148"/>
        <end position="158"/>
    </location>
</feature>
<organism evidence="2 3">
    <name type="scientific">Araneus ventricosus</name>
    <name type="common">Orbweaver spider</name>
    <name type="synonym">Epeira ventricosa</name>
    <dbReference type="NCBI Taxonomy" id="182803"/>
    <lineage>
        <taxon>Eukaryota</taxon>
        <taxon>Metazoa</taxon>
        <taxon>Ecdysozoa</taxon>
        <taxon>Arthropoda</taxon>
        <taxon>Chelicerata</taxon>
        <taxon>Arachnida</taxon>
        <taxon>Araneae</taxon>
        <taxon>Araneomorphae</taxon>
        <taxon>Entelegynae</taxon>
        <taxon>Araneoidea</taxon>
        <taxon>Araneidae</taxon>
        <taxon>Araneus</taxon>
    </lineage>
</organism>
<protein>
    <submittedName>
        <fullName evidence="2">Uncharacterized protein</fullName>
    </submittedName>
</protein>
<name>A0A4Y2FHW5_ARAVE</name>
<dbReference type="Proteomes" id="UP000499080">
    <property type="component" value="Unassembled WGS sequence"/>
</dbReference>
<evidence type="ECO:0000256" key="1">
    <source>
        <dbReference type="SAM" id="MobiDB-lite"/>
    </source>
</evidence>
<feature type="region of interest" description="Disordered" evidence="1">
    <location>
        <begin position="125"/>
        <end position="222"/>
    </location>
</feature>
<gene>
    <name evidence="2" type="ORF">AVEN_250497_1</name>
</gene>
<keyword evidence="3" id="KW-1185">Reference proteome</keyword>
<feature type="compositionally biased region" description="Basic residues" evidence="1">
    <location>
        <begin position="196"/>
        <end position="212"/>
    </location>
</feature>
<dbReference type="AlphaFoldDB" id="A0A4Y2FHW5"/>
<reference evidence="2 3" key="1">
    <citation type="journal article" date="2019" name="Sci. Rep.">
        <title>Orb-weaving spider Araneus ventricosus genome elucidates the spidroin gene catalogue.</title>
        <authorList>
            <person name="Kono N."/>
            <person name="Nakamura H."/>
            <person name="Ohtoshi R."/>
            <person name="Moran D.A.P."/>
            <person name="Shinohara A."/>
            <person name="Yoshida Y."/>
            <person name="Fujiwara M."/>
            <person name="Mori M."/>
            <person name="Tomita M."/>
            <person name="Arakawa K."/>
        </authorList>
    </citation>
    <scope>NUCLEOTIDE SEQUENCE [LARGE SCALE GENOMIC DNA]</scope>
</reference>
<comment type="caution">
    <text evidence="2">The sequence shown here is derived from an EMBL/GenBank/DDBJ whole genome shotgun (WGS) entry which is preliminary data.</text>
</comment>
<dbReference type="OrthoDB" id="10507594at2759"/>
<proteinExistence type="predicted"/>
<feature type="compositionally biased region" description="Low complexity" evidence="1">
    <location>
        <begin position="174"/>
        <end position="189"/>
    </location>
</feature>
<accession>A0A4Y2FHW5</accession>